<dbReference type="Gene3D" id="3.40.50.2300">
    <property type="match status" value="1"/>
</dbReference>
<proteinExistence type="evidence at transcript level"/>
<feature type="domain" description="Response regulatory" evidence="5">
    <location>
        <begin position="251"/>
        <end position="367"/>
    </location>
</feature>
<comment type="subcellular location">
    <subcellularLocation>
        <location evidence="2">Cell septum</location>
    </subcellularLocation>
</comment>
<dbReference type="PANTHER" id="PTHR44591:SF23">
    <property type="entry name" value="CHEY SUBFAMILY"/>
    <property type="match status" value="1"/>
</dbReference>
<organism evidence="6 7">
    <name type="scientific">Cyanomargarita calcarea GSE-NOS-MK-12-04C</name>
    <dbReference type="NCBI Taxonomy" id="2839659"/>
    <lineage>
        <taxon>Bacteria</taxon>
        <taxon>Bacillati</taxon>
        <taxon>Cyanobacteriota</taxon>
        <taxon>Cyanophyceae</taxon>
        <taxon>Nostocales</taxon>
        <taxon>Cyanomargaritaceae</taxon>
        <taxon>Cyanomargarita</taxon>
    </lineage>
</organism>
<dbReference type="PIRSF" id="PIRSF005897">
    <property type="entry name" value="RR_PatA"/>
    <property type="match status" value="1"/>
</dbReference>
<dbReference type="InterPro" id="IPR050595">
    <property type="entry name" value="Bact_response_regulator"/>
</dbReference>
<dbReference type="Proteomes" id="UP000729701">
    <property type="component" value="Unassembled WGS sequence"/>
</dbReference>
<feature type="region of interest" description="Disordered" evidence="4">
    <location>
        <begin position="208"/>
        <end position="238"/>
    </location>
</feature>
<reference evidence="6" key="2">
    <citation type="journal article" date="2022" name="Microbiol. Resour. Announc.">
        <title>Metagenome Sequencing to Explore Phylogenomics of Terrestrial Cyanobacteria.</title>
        <authorList>
            <person name="Ward R.D."/>
            <person name="Stajich J.E."/>
            <person name="Johansen J.R."/>
            <person name="Huntemann M."/>
            <person name="Clum A."/>
            <person name="Foster B."/>
            <person name="Foster B."/>
            <person name="Roux S."/>
            <person name="Palaniappan K."/>
            <person name="Varghese N."/>
            <person name="Mukherjee S."/>
            <person name="Reddy T.B.K."/>
            <person name="Daum C."/>
            <person name="Copeland A."/>
            <person name="Chen I.A."/>
            <person name="Ivanova N.N."/>
            <person name="Kyrpides N.C."/>
            <person name="Shapiro N."/>
            <person name="Eloe-Fadrosh E.A."/>
            <person name="Pietrasiak N."/>
        </authorList>
    </citation>
    <scope>NUCLEOTIDE SEQUENCE</scope>
    <source>
        <strain evidence="6">GSE-NOS-MK-12-04C</strain>
    </source>
</reference>
<keyword evidence="2" id="KW-0364">Heterocyst</keyword>
<evidence type="ECO:0000313" key="7">
    <source>
        <dbReference type="Proteomes" id="UP000729701"/>
    </source>
</evidence>
<evidence type="ECO:0000256" key="3">
    <source>
        <dbReference type="PROSITE-ProRule" id="PRU00169"/>
    </source>
</evidence>
<dbReference type="EMBL" id="JAHHGZ010000019">
    <property type="protein sequence ID" value="MBW4669291.1"/>
    <property type="molecule type" value="Genomic_DNA"/>
</dbReference>
<dbReference type="InterPro" id="IPR024186">
    <property type="entry name" value="Sig_transdc_resp-reg_PatA"/>
</dbReference>
<dbReference type="GO" id="GO:0030428">
    <property type="term" value="C:cell septum"/>
    <property type="evidence" value="ECO:0007669"/>
    <property type="project" value="UniProtKB-SubCell"/>
</dbReference>
<comment type="caution">
    <text evidence="6">The sequence shown here is derived from an EMBL/GenBank/DDBJ whole genome shotgun (WGS) entry which is preliminary data.</text>
</comment>
<dbReference type="InterPro" id="IPR011006">
    <property type="entry name" value="CheY-like_superfamily"/>
</dbReference>
<feature type="modified residue" description="4-aspartylphosphate" evidence="3">
    <location>
        <position position="300"/>
    </location>
</feature>
<keyword evidence="1 3" id="KW-0597">Phosphoprotein</keyword>
<comment type="function">
    <text evidence="2">Controls heterocyst pattern formation.</text>
</comment>
<accession>A0A951QNW8</accession>
<comment type="induction">
    <text evidence="2">By nitrogen starvation.</text>
</comment>
<dbReference type="InterPro" id="IPR025497">
    <property type="entry name" value="PatA-like_N"/>
</dbReference>
<dbReference type="AlphaFoldDB" id="A0A951QNW8"/>
<dbReference type="GO" id="GO:0000160">
    <property type="term" value="P:phosphorelay signal transduction system"/>
    <property type="evidence" value="ECO:0007669"/>
    <property type="project" value="UniProtKB-KW"/>
</dbReference>
<dbReference type="SMART" id="SM00448">
    <property type="entry name" value="REC"/>
    <property type="match status" value="1"/>
</dbReference>
<evidence type="ECO:0000256" key="2">
    <source>
        <dbReference type="PIRNR" id="PIRNR005897"/>
    </source>
</evidence>
<dbReference type="PROSITE" id="PS50110">
    <property type="entry name" value="RESPONSE_REGULATORY"/>
    <property type="match status" value="1"/>
</dbReference>
<reference evidence="6" key="1">
    <citation type="submission" date="2021-05" db="EMBL/GenBank/DDBJ databases">
        <authorList>
            <person name="Pietrasiak N."/>
            <person name="Ward R."/>
            <person name="Stajich J.E."/>
            <person name="Kurbessoian T."/>
        </authorList>
    </citation>
    <scope>NUCLEOTIDE SEQUENCE</scope>
    <source>
        <strain evidence="6">GSE-NOS-MK-12-04C</strain>
    </source>
</reference>
<evidence type="ECO:0000256" key="1">
    <source>
        <dbReference type="ARBA" id="ARBA00022553"/>
    </source>
</evidence>
<gene>
    <name evidence="6" type="ORF">KME60_18185</name>
</gene>
<evidence type="ECO:0000256" key="4">
    <source>
        <dbReference type="SAM" id="MobiDB-lite"/>
    </source>
</evidence>
<dbReference type="Pfam" id="PF14332">
    <property type="entry name" value="DUF4388"/>
    <property type="match status" value="1"/>
</dbReference>
<sequence>MSTTPIGSYKFSQKLHPLSLLAQLTSRRATGCLRVFTQAISWTIYLEEGKLIYASYSDKLFDRLDNHLRRLSQQIPSLNSATRVQMRLIFEKKSENQSTPIADYQAICWLVNQDCISTAGAVVLIEELAKEVLESFLTIKEGSYEFNQESPLDELPKFCRLDLRLLVEYSQKQLRSRQNIHSAVIAGASPQVLPTTKTLDTESQMLPSKFGQPFPSQRNFTQNNIDSGDRISADESVGQRPKQDLSKDLYTIACIDDSQAVLNSIQNFLDENIFSVVMINDPVKALMQILRSKPDVILLDVEMPNLDGYELCSLLRRHSNFKDTPIIMVTGRTGFIDRAKAKMVRSSGYLTKPFTQSDLLKMLFKHIS</sequence>
<feature type="compositionally biased region" description="Polar residues" evidence="4">
    <location>
        <begin position="214"/>
        <end position="226"/>
    </location>
</feature>
<dbReference type="GO" id="GO:0043158">
    <property type="term" value="P:heterocyst development"/>
    <property type="evidence" value="ECO:0007669"/>
    <property type="project" value="UniProtKB-KW"/>
</dbReference>
<evidence type="ECO:0000259" key="5">
    <source>
        <dbReference type="PROSITE" id="PS50110"/>
    </source>
</evidence>
<protein>
    <recommendedName>
        <fullName evidence="2">Protein PatA</fullName>
    </recommendedName>
</protein>
<dbReference type="InterPro" id="IPR001789">
    <property type="entry name" value="Sig_transdc_resp-reg_receiver"/>
</dbReference>
<dbReference type="PANTHER" id="PTHR44591">
    <property type="entry name" value="STRESS RESPONSE REGULATOR PROTEIN 1"/>
    <property type="match status" value="1"/>
</dbReference>
<keyword evidence="2" id="KW-0902">Two-component regulatory system</keyword>
<name>A0A951QNW8_9CYAN</name>
<dbReference type="SUPFAM" id="SSF52172">
    <property type="entry name" value="CheY-like"/>
    <property type="match status" value="1"/>
</dbReference>
<dbReference type="Pfam" id="PF00072">
    <property type="entry name" value="Response_reg"/>
    <property type="match status" value="1"/>
</dbReference>
<evidence type="ECO:0000313" key="6">
    <source>
        <dbReference type="EMBL" id="MBW4669291.1"/>
    </source>
</evidence>